<dbReference type="AlphaFoldDB" id="A0A1F7F6Q1"/>
<protein>
    <recommendedName>
        <fullName evidence="3">Nitroreductase domain-containing protein</fullName>
    </recommendedName>
</protein>
<dbReference type="Pfam" id="PF00881">
    <property type="entry name" value="Nitroreductase"/>
    <property type="match status" value="1"/>
</dbReference>
<dbReference type="Proteomes" id="UP000179243">
    <property type="component" value="Unassembled WGS sequence"/>
</dbReference>
<evidence type="ECO:0000259" key="3">
    <source>
        <dbReference type="Pfam" id="PF00881"/>
    </source>
</evidence>
<organism evidence="4 5">
    <name type="scientific">Candidatus Raymondbacteria bacterium RIFOXYD12_FULL_49_13</name>
    <dbReference type="NCBI Taxonomy" id="1817890"/>
    <lineage>
        <taxon>Bacteria</taxon>
        <taxon>Raymondiibacteriota</taxon>
    </lineage>
</organism>
<feature type="domain" description="Nitroreductase" evidence="3">
    <location>
        <begin position="15"/>
        <end position="83"/>
    </location>
</feature>
<dbReference type="InterPro" id="IPR029479">
    <property type="entry name" value="Nitroreductase"/>
</dbReference>
<sequence>MKPVPFVGHPVHAFISKRWSPRAFADKAIEKETILSLFEAARWAASAMNEQPWRFVYAQKKDAPRHAQLFACLTDRNKTWAGSAPLLVLTVVKTTMENGDPNRWALYDLGLAMGNFTLQATLPLQLRERELELQEREPLEALLL</sequence>
<proteinExistence type="inferred from homology"/>
<evidence type="ECO:0000313" key="4">
    <source>
        <dbReference type="EMBL" id="OGK02273.1"/>
    </source>
</evidence>
<dbReference type="InterPro" id="IPR000415">
    <property type="entry name" value="Nitroreductase-like"/>
</dbReference>
<reference evidence="4 5" key="1">
    <citation type="journal article" date="2016" name="Nat. Commun.">
        <title>Thousands of microbial genomes shed light on interconnected biogeochemical processes in an aquifer system.</title>
        <authorList>
            <person name="Anantharaman K."/>
            <person name="Brown C.T."/>
            <person name="Hug L.A."/>
            <person name="Sharon I."/>
            <person name="Castelle C.J."/>
            <person name="Probst A.J."/>
            <person name="Thomas B.C."/>
            <person name="Singh A."/>
            <person name="Wilkins M.J."/>
            <person name="Karaoz U."/>
            <person name="Brodie E.L."/>
            <person name="Williams K.H."/>
            <person name="Hubbard S.S."/>
            <person name="Banfield J.F."/>
        </authorList>
    </citation>
    <scope>NUCLEOTIDE SEQUENCE [LARGE SCALE GENOMIC DNA]</scope>
</reference>
<evidence type="ECO:0000256" key="1">
    <source>
        <dbReference type="ARBA" id="ARBA00007118"/>
    </source>
</evidence>
<accession>A0A1F7F6Q1</accession>
<comment type="caution">
    <text evidence="4">The sequence shown here is derived from an EMBL/GenBank/DDBJ whole genome shotgun (WGS) entry which is preliminary data.</text>
</comment>
<dbReference type="PANTHER" id="PTHR43673">
    <property type="entry name" value="NAD(P)H NITROREDUCTASE YDGI-RELATED"/>
    <property type="match status" value="1"/>
</dbReference>
<comment type="similarity">
    <text evidence="1">Belongs to the nitroreductase family.</text>
</comment>
<dbReference type="SUPFAM" id="SSF55469">
    <property type="entry name" value="FMN-dependent nitroreductase-like"/>
    <property type="match status" value="1"/>
</dbReference>
<keyword evidence="2" id="KW-0560">Oxidoreductase</keyword>
<dbReference type="Gene3D" id="3.40.109.10">
    <property type="entry name" value="NADH Oxidase"/>
    <property type="match status" value="1"/>
</dbReference>
<evidence type="ECO:0000313" key="5">
    <source>
        <dbReference type="Proteomes" id="UP000179243"/>
    </source>
</evidence>
<dbReference type="PANTHER" id="PTHR43673:SF10">
    <property type="entry name" value="NADH DEHYDROGENASE_NAD(P)H NITROREDUCTASE XCC3605-RELATED"/>
    <property type="match status" value="1"/>
</dbReference>
<dbReference type="GO" id="GO:0016491">
    <property type="term" value="F:oxidoreductase activity"/>
    <property type="evidence" value="ECO:0007669"/>
    <property type="project" value="UniProtKB-KW"/>
</dbReference>
<gene>
    <name evidence="4" type="ORF">A2519_16480</name>
</gene>
<evidence type="ECO:0000256" key="2">
    <source>
        <dbReference type="ARBA" id="ARBA00023002"/>
    </source>
</evidence>
<dbReference type="EMBL" id="MFYX01000110">
    <property type="protein sequence ID" value="OGK02273.1"/>
    <property type="molecule type" value="Genomic_DNA"/>
</dbReference>
<name>A0A1F7F6Q1_UNCRA</name>